<dbReference type="PROSITE" id="PS50977">
    <property type="entry name" value="HTH_TETR_2"/>
    <property type="match status" value="1"/>
</dbReference>
<proteinExistence type="predicted"/>
<dbReference type="InterPro" id="IPR001647">
    <property type="entry name" value="HTH_TetR"/>
</dbReference>
<evidence type="ECO:0000259" key="5">
    <source>
        <dbReference type="PROSITE" id="PS50977"/>
    </source>
</evidence>
<dbReference type="GO" id="GO:0003700">
    <property type="term" value="F:DNA-binding transcription factor activity"/>
    <property type="evidence" value="ECO:0007669"/>
    <property type="project" value="TreeGrafter"/>
</dbReference>
<dbReference type="SUPFAM" id="SSF46689">
    <property type="entry name" value="Homeodomain-like"/>
    <property type="match status" value="1"/>
</dbReference>
<dbReference type="InterPro" id="IPR036271">
    <property type="entry name" value="Tet_transcr_reg_TetR-rel_C_sf"/>
</dbReference>
<dbReference type="GO" id="GO:0000976">
    <property type="term" value="F:transcription cis-regulatory region binding"/>
    <property type="evidence" value="ECO:0007669"/>
    <property type="project" value="TreeGrafter"/>
</dbReference>
<dbReference type="SUPFAM" id="SSF48498">
    <property type="entry name" value="Tetracyclin repressor-like, C-terminal domain"/>
    <property type="match status" value="1"/>
</dbReference>
<accession>A0A7Y9LAU2</accession>
<evidence type="ECO:0000313" key="7">
    <source>
        <dbReference type="Proteomes" id="UP000569914"/>
    </source>
</evidence>
<dbReference type="EMBL" id="JACCBU010000001">
    <property type="protein sequence ID" value="NYE71042.1"/>
    <property type="molecule type" value="Genomic_DNA"/>
</dbReference>
<reference evidence="6 7" key="1">
    <citation type="submission" date="2020-07" db="EMBL/GenBank/DDBJ databases">
        <title>Sequencing the genomes of 1000 actinobacteria strains.</title>
        <authorList>
            <person name="Klenk H.-P."/>
        </authorList>
    </citation>
    <scope>NUCLEOTIDE SEQUENCE [LARGE SCALE GENOMIC DNA]</scope>
    <source>
        <strain evidence="6 7">DSM 22083</strain>
    </source>
</reference>
<dbReference type="Gene3D" id="1.10.357.10">
    <property type="entry name" value="Tetracycline Repressor, domain 2"/>
    <property type="match status" value="1"/>
</dbReference>
<evidence type="ECO:0000256" key="3">
    <source>
        <dbReference type="ARBA" id="ARBA00023163"/>
    </source>
</evidence>
<feature type="domain" description="HTH tetR-type" evidence="5">
    <location>
        <begin position="11"/>
        <end position="71"/>
    </location>
</feature>
<dbReference type="PRINTS" id="PR00455">
    <property type="entry name" value="HTHTETR"/>
</dbReference>
<gene>
    <name evidence="6" type="ORF">BKA15_002371</name>
</gene>
<keyword evidence="2 4" id="KW-0238">DNA-binding</keyword>
<name>A0A7Y9LAU2_9ACTN</name>
<evidence type="ECO:0000256" key="2">
    <source>
        <dbReference type="ARBA" id="ARBA00023125"/>
    </source>
</evidence>
<dbReference type="RefSeq" id="WP_179750918.1">
    <property type="nucleotide sequence ID" value="NZ_JACCBU010000001.1"/>
</dbReference>
<evidence type="ECO:0000256" key="4">
    <source>
        <dbReference type="PROSITE-ProRule" id="PRU00335"/>
    </source>
</evidence>
<keyword evidence="3" id="KW-0804">Transcription</keyword>
<protein>
    <submittedName>
        <fullName evidence="6">AcrR family transcriptional regulator</fullName>
    </submittedName>
</protein>
<dbReference type="PANTHER" id="PTHR30055">
    <property type="entry name" value="HTH-TYPE TRANSCRIPTIONAL REGULATOR RUTR"/>
    <property type="match status" value="1"/>
</dbReference>
<dbReference type="InterPro" id="IPR050109">
    <property type="entry name" value="HTH-type_TetR-like_transc_reg"/>
</dbReference>
<dbReference type="InterPro" id="IPR041484">
    <property type="entry name" value="TetR_C_25"/>
</dbReference>
<evidence type="ECO:0000313" key="6">
    <source>
        <dbReference type="EMBL" id="NYE71042.1"/>
    </source>
</evidence>
<sequence>MSSVETKGDDLTARARIRNVAIAHFARDGFTRAKVRSIAAEAGVSVGLIFHHFGSKDGLRAACDAYVLATVSDRARAAARPSGAGLPELLDAYLADPEAYRRQALYLARAIEEDVPAAGPLVEALVAEAEAIFRAGAEDGSFRHTDDPRALAVLTLIISQGILTMPAALVRALGAEDFGPEALRRLTGPALELFTRGVYVDDSVTRSATDAWIRSMARPPNPGKD</sequence>
<dbReference type="Pfam" id="PF17933">
    <property type="entry name" value="TetR_C_25"/>
    <property type="match status" value="1"/>
</dbReference>
<keyword evidence="7" id="KW-1185">Reference proteome</keyword>
<organism evidence="6 7">
    <name type="scientific">Microlunatus parietis</name>
    <dbReference type="NCBI Taxonomy" id="682979"/>
    <lineage>
        <taxon>Bacteria</taxon>
        <taxon>Bacillati</taxon>
        <taxon>Actinomycetota</taxon>
        <taxon>Actinomycetes</taxon>
        <taxon>Propionibacteriales</taxon>
        <taxon>Propionibacteriaceae</taxon>
        <taxon>Microlunatus</taxon>
    </lineage>
</organism>
<dbReference type="AlphaFoldDB" id="A0A7Y9LAU2"/>
<feature type="DNA-binding region" description="H-T-H motif" evidence="4">
    <location>
        <begin position="34"/>
        <end position="53"/>
    </location>
</feature>
<evidence type="ECO:0000256" key="1">
    <source>
        <dbReference type="ARBA" id="ARBA00023015"/>
    </source>
</evidence>
<dbReference type="InterPro" id="IPR009057">
    <property type="entry name" value="Homeodomain-like_sf"/>
</dbReference>
<dbReference type="Pfam" id="PF00440">
    <property type="entry name" value="TetR_N"/>
    <property type="match status" value="1"/>
</dbReference>
<dbReference type="PANTHER" id="PTHR30055:SF234">
    <property type="entry name" value="HTH-TYPE TRANSCRIPTIONAL REGULATOR BETI"/>
    <property type="match status" value="1"/>
</dbReference>
<keyword evidence="1" id="KW-0805">Transcription regulation</keyword>
<comment type="caution">
    <text evidence="6">The sequence shown here is derived from an EMBL/GenBank/DDBJ whole genome shotgun (WGS) entry which is preliminary data.</text>
</comment>
<dbReference type="Proteomes" id="UP000569914">
    <property type="component" value="Unassembled WGS sequence"/>
</dbReference>